<reference evidence="8 9" key="1">
    <citation type="journal article" date="2019" name="Int. J. Syst. Evol. Microbiol.">
        <title>The Global Catalogue of Microorganisms (GCM) 10K type strain sequencing project: providing services to taxonomists for standard genome sequencing and annotation.</title>
        <authorList>
            <consortium name="The Broad Institute Genomics Platform"/>
            <consortium name="The Broad Institute Genome Sequencing Center for Infectious Disease"/>
            <person name="Wu L."/>
            <person name="Ma J."/>
        </authorList>
    </citation>
    <scope>NUCLEOTIDE SEQUENCE [LARGE SCALE GENOMIC DNA]</scope>
    <source>
        <strain evidence="8 9">JCM 16013</strain>
    </source>
</reference>
<dbReference type="InterPro" id="IPR013786">
    <property type="entry name" value="AcylCoA_DH/ox_N"/>
</dbReference>
<feature type="domain" description="Acyl-CoA dehydrogenase/oxidase N-terminal" evidence="7">
    <location>
        <begin position="42"/>
        <end position="93"/>
    </location>
</feature>
<evidence type="ECO:0000256" key="4">
    <source>
        <dbReference type="ARBA" id="ARBA00022827"/>
    </source>
</evidence>
<evidence type="ECO:0000259" key="6">
    <source>
        <dbReference type="Pfam" id="PF00441"/>
    </source>
</evidence>
<dbReference type="PANTHER" id="PTHR43884">
    <property type="entry name" value="ACYL-COA DEHYDROGENASE"/>
    <property type="match status" value="1"/>
</dbReference>
<keyword evidence="3" id="KW-0285">Flavoprotein</keyword>
<dbReference type="Pfam" id="PF02771">
    <property type="entry name" value="Acyl-CoA_dh_N"/>
    <property type="match status" value="1"/>
</dbReference>
<dbReference type="Gene3D" id="1.20.140.10">
    <property type="entry name" value="Butyryl-CoA Dehydrogenase, subunit A, domain 3"/>
    <property type="match status" value="1"/>
</dbReference>
<comment type="cofactor">
    <cofactor evidence="1">
        <name>FAD</name>
        <dbReference type="ChEBI" id="CHEBI:57692"/>
    </cofactor>
</comment>
<name>A0ABN2QWQ9_9ACTN</name>
<feature type="domain" description="Acyl-CoA dehydrogenase/oxidase C-terminal" evidence="6">
    <location>
        <begin position="219"/>
        <end position="343"/>
    </location>
</feature>
<evidence type="ECO:0000313" key="9">
    <source>
        <dbReference type="Proteomes" id="UP001499854"/>
    </source>
</evidence>
<proteinExistence type="inferred from homology"/>
<dbReference type="PANTHER" id="PTHR43884:SF20">
    <property type="entry name" value="ACYL-COA DEHYDROGENASE FADE28"/>
    <property type="match status" value="1"/>
</dbReference>
<keyword evidence="9" id="KW-1185">Reference proteome</keyword>
<gene>
    <name evidence="8" type="ORF">GCM10009838_14880</name>
</gene>
<sequence length="362" mass="38502">MTVLEQPMNEALEAVSDLSVEVFKDLDIEATRSPAYSNEAVSDEHDRRLWRTLADTGLLAAVLPESVGGGGTGIAGMVRLLTEAGAALARVPLVETFVAVSVIDEKNLPGVMTGELVITAALADHPSTIASPLRLTGRRLNGITQLVPYPLSADVALVPAVREDGHEVLALVSLSTARIGDQVTTTGEPLGVLEFIDAEVMEICDAADLARTLAAVFSSAMLCGIAARALAMTSEYVSGRVQFGHPLATFQGVALRAADRYIDSRAMQAALWDAAIALAESDHRSPRVRYAVATAKIWAADGARRVVGSAQHLHGGFGVDVTYPLHRYHAWARYWELYGGSAEAWSGDLGELIATYPIEEDA</sequence>
<accession>A0ABN2QWQ9</accession>
<organism evidence="8 9">
    <name type="scientific">Catenulispora subtropica</name>
    <dbReference type="NCBI Taxonomy" id="450798"/>
    <lineage>
        <taxon>Bacteria</taxon>
        <taxon>Bacillati</taxon>
        <taxon>Actinomycetota</taxon>
        <taxon>Actinomycetes</taxon>
        <taxon>Catenulisporales</taxon>
        <taxon>Catenulisporaceae</taxon>
        <taxon>Catenulispora</taxon>
    </lineage>
</organism>
<evidence type="ECO:0000256" key="3">
    <source>
        <dbReference type="ARBA" id="ARBA00022630"/>
    </source>
</evidence>
<protein>
    <submittedName>
        <fullName evidence="8">Acyl-CoA dehydrogenase family protein</fullName>
    </submittedName>
</protein>
<keyword evidence="5" id="KW-0560">Oxidoreductase</keyword>
<dbReference type="Gene3D" id="1.10.540.10">
    <property type="entry name" value="Acyl-CoA dehydrogenase/oxidase, N-terminal domain"/>
    <property type="match status" value="1"/>
</dbReference>
<keyword evidence="4" id="KW-0274">FAD</keyword>
<comment type="similarity">
    <text evidence="2">Belongs to the acyl-CoA dehydrogenase family.</text>
</comment>
<dbReference type="InterPro" id="IPR037069">
    <property type="entry name" value="AcylCoA_DH/ox_N_sf"/>
</dbReference>
<evidence type="ECO:0000313" key="8">
    <source>
        <dbReference type="EMBL" id="GAA1959525.1"/>
    </source>
</evidence>
<comment type="caution">
    <text evidence="8">The sequence shown here is derived from an EMBL/GenBank/DDBJ whole genome shotgun (WGS) entry which is preliminary data.</text>
</comment>
<dbReference type="InterPro" id="IPR036250">
    <property type="entry name" value="AcylCo_DH-like_C"/>
</dbReference>
<dbReference type="SUPFAM" id="SSF47203">
    <property type="entry name" value="Acyl-CoA dehydrogenase C-terminal domain-like"/>
    <property type="match status" value="1"/>
</dbReference>
<dbReference type="Proteomes" id="UP001499854">
    <property type="component" value="Unassembled WGS sequence"/>
</dbReference>
<evidence type="ECO:0000256" key="1">
    <source>
        <dbReference type="ARBA" id="ARBA00001974"/>
    </source>
</evidence>
<dbReference type="Pfam" id="PF00441">
    <property type="entry name" value="Acyl-CoA_dh_1"/>
    <property type="match status" value="1"/>
</dbReference>
<dbReference type="InterPro" id="IPR009075">
    <property type="entry name" value="AcylCo_DH/oxidase_C"/>
</dbReference>
<dbReference type="EMBL" id="BAAAQM010000005">
    <property type="protein sequence ID" value="GAA1959525.1"/>
    <property type="molecule type" value="Genomic_DNA"/>
</dbReference>
<dbReference type="SUPFAM" id="SSF56645">
    <property type="entry name" value="Acyl-CoA dehydrogenase NM domain-like"/>
    <property type="match status" value="1"/>
</dbReference>
<evidence type="ECO:0000256" key="5">
    <source>
        <dbReference type="ARBA" id="ARBA00023002"/>
    </source>
</evidence>
<dbReference type="InterPro" id="IPR009100">
    <property type="entry name" value="AcylCoA_DH/oxidase_NM_dom_sf"/>
</dbReference>
<evidence type="ECO:0000259" key="7">
    <source>
        <dbReference type="Pfam" id="PF02771"/>
    </source>
</evidence>
<evidence type="ECO:0000256" key="2">
    <source>
        <dbReference type="ARBA" id="ARBA00009347"/>
    </source>
</evidence>
<dbReference type="RefSeq" id="WP_344656173.1">
    <property type="nucleotide sequence ID" value="NZ_BAAAQM010000005.1"/>
</dbReference>